<keyword evidence="2 5" id="KW-0547">Nucleotide-binding</keyword>
<dbReference type="InterPro" id="IPR051701">
    <property type="entry name" value="Mito_OM_Translocase_MSP1"/>
</dbReference>
<feature type="domain" description="ATPase AAA-type core" evidence="6">
    <location>
        <begin position="22"/>
        <end position="122"/>
    </location>
</feature>
<dbReference type="InterPro" id="IPR003959">
    <property type="entry name" value="ATPase_AAA_core"/>
</dbReference>
<evidence type="ECO:0000256" key="5">
    <source>
        <dbReference type="RuleBase" id="RU003651"/>
    </source>
</evidence>
<dbReference type="Pfam" id="PF17862">
    <property type="entry name" value="AAA_lid_3"/>
    <property type="match status" value="1"/>
</dbReference>
<dbReference type="Proteomes" id="UP000278807">
    <property type="component" value="Unassembled WGS sequence"/>
</dbReference>
<dbReference type="GO" id="GO:0005524">
    <property type="term" value="F:ATP binding"/>
    <property type="evidence" value="ECO:0007669"/>
    <property type="project" value="UniProtKB-KW"/>
</dbReference>
<proteinExistence type="inferred from homology"/>
<accession>A0A0R3TBY0</accession>
<dbReference type="GO" id="GO:0005741">
    <property type="term" value="C:mitochondrial outer membrane"/>
    <property type="evidence" value="ECO:0007669"/>
    <property type="project" value="TreeGrafter"/>
</dbReference>
<evidence type="ECO:0000259" key="7">
    <source>
        <dbReference type="Pfam" id="PF17862"/>
    </source>
</evidence>
<evidence type="ECO:0000256" key="4">
    <source>
        <dbReference type="ARBA" id="ARBA00023128"/>
    </source>
</evidence>
<reference evidence="8 9" key="2">
    <citation type="submission" date="2018-11" db="EMBL/GenBank/DDBJ databases">
        <authorList>
            <consortium name="Pathogen Informatics"/>
        </authorList>
    </citation>
    <scope>NUCLEOTIDE SEQUENCE [LARGE SCALE GENOMIC DNA]</scope>
</reference>
<dbReference type="Pfam" id="PF00004">
    <property type="entry name" value="AAA"/>
    <property type="match status" value="1"/>
</dbReference>
<evidence type="ECO:0000256" key="1">
    <source>
        <dbReference type="ARBA" id="ARBA00004304"/>
    </source>
</evidence>
<dbReference type="STRING" id="102285.A0A0R3TBY0"/>
<gene>
    <name evidence="8" type="ORF">HNAJ_LOCUS4567</name>
</gene>
<protein>
    <submittedName>
        <fullName evidence="10">ATPase_AAA_core domain-containing protein</fullName>
    </submittedName>
</protein>
<dbReference type="SUPFAM" id="SSF52540">
    <property type="entry name" value="P-loop containing nucleoside triphosphate hydrolases"/>
    <property type="match status" value="1"/>
</dbReference>
<dbReference type="InterPro" id="IPR003960">
    <property type="entry name" value="ATPase_AAA_CS"/>
</dbReference>
<dbReference type="Gene3D" id="3.40.50.300">
    <property type="entry name" value="P-loop containing nucleotide triphosphate hydrolases"/>
    <property type="match status" value="1"/>
</dbReference>
<keyword evidence="9" id="KW-1185">Reference proteome</keyword>
<keyword evidence="3 5" id="KW-0067">ATP-binding</keyword>
<feature type="domain" description="AAA ATPase AAA+ lid" evidence="7">
    <location>
        <begin position="150"/>
        <end position="185"/>
    </location>
</feature>
<dbReference type="InterPro" id="IPR027417">
    <property type="entry name" value="P-loop_NTPase"/>
</dbReference>
<evidence type="ECO:0000313" key="10">
    <source>
        <dbReference type="WBParaSite" id="HNAJ_0000456901-mRNA-1"/>
    </source>
</evidence>
<name>A0A0R3TBY0_RODNA</name>
<comment type="subcellular location">
    <subcellularLocation>
        <location evidence="1">Mitochondrion membrane</location>
        <topology evidence="1">Single-pass membrane protein</topology>
    </subcellularLocation>
</comment>
<comment type="similarity">
    <text evidence="5">Belongs to the AAA ATPase family.</text>
</comment>
<evidence type="ECO:0000313" key="9">
    <source>
        <dbReference type="Proteomes" id="UP000278807"/>
    </source>
</evidence>
<dbReference type="AlphaFoldDB" id="A0A0R3TBY0"/>
<dbReference type="InterPro" id="IPR041569">
    <property type="entry name" value="AAA_lid_3"/>
</dbReference>
<dbReference type="GO" id="GO:0140570">
    <property type="term" value="P:extraction of mislocalized protein from mitochondrial outer membrane"/>
    <property type="evidence" value="ECO:0007669"/>
    <property type="project" value="TreeGrafter"/>
</dbReference>
<keyword evidence="4" id="KW-0496">Mitochondrion</keyword>
<evidence type="ECO:0000256" key="3">
    <source>
        <dbReference type="ARBA" id="ARBA00022840"/>
    </source>
</evidence>
<dbReference type="OrthoDB" id="10254455at2759"/>
<dbReference type="EMBL" id="UZAE01003317">
    <property type="protein sequence ID" value="VDO00427.1"/>
    <property type="molecule type" value="Genomic_DNA"/>
</dbReference>
<evidence type="ECO:0000313" key="8">
    <source>
        <dbReference type="EMBL" id="VDO00427.1"/>
    </source>
</evidence>
<sequence>MVVQRVKVGGLNVDDISSQPKISNLVNMYYGESQKLAEAVFSLAHKLQPSIIFIDEIDSFLSTRSSRDNEATRMMKTQFMALWDGLLSETESRILVIGATNRPCDLDSAILRRLPYKVQVPLPNAAQRLQILRIHLKDEPLATSVNAGYLQEFANRVEGLSGSDLFEICREAALRGLKDWLNAVEAGGVLNL</sequence>
<reference evidence="10" key="1">
    <citation type="submission" date="2017-02" db="UniProtKB">
        <authorList>
            <consortium name="WormBaseParasite"/>
        </authorList>
    </citation>
    <scope>IDENTIFICATION</scope>
</reference>
<dbReference type="PANTHER" id="PTHR45644:SF3">
    <property type="entry name" value="FI08533P-RELATED"/>
    <property type="match status" value="1"/>
</dbReference>
<evidence type="ECO:0000256" key="2">
    <source>
        <dbReference type="ARBA" id="ARBA00022741"/>
    </source>
</evidence>
<dbReference type="PROSITE" id="PS00674">
    <property type="entry name" value="AAA"/>
    <property type="match status" value="1"/>
</dbReference>
<organism evidence="10">
    <name type="scientific">Rodentolepis nana</name>
    <name type="common">Dwarf tapeworm</name>
    <name type="synonym">Hymenolepis nana</name>
    <dbReference type="NCBI Taxonomy" id="102285"/>
    <lineage>
        <taxon>Eukaryota</taxon>
        <taxon>Metazoa</taxon>
        <taxon>Spiralia</taxon>
        <taxon>Lophotrochozoa</taxon>
        <taxon>Platyhelminthes</taxon>
        <taxon>Cestoda</taxon>
        <taxon>Eucestoda</taxon>
        <taxon>Cyclophyllidea</taxon>
        <taxon>Hymenolepididae</taxon>
        <taxon>Rodentolepis</taxon>
    </lineage>
</organism>
<dbReference type="GO" id="GO:0016887">
    <property type="term" value="F:ATP hydrolysis activity"/>
    <property type="evidence" value="ECO:0007669"/>
    <property type="project" value="InterPro"/>
</dbReference>
<dbReference type="WBParaSite" id="HNAJ_0000456901-mRNA-1">
    <property type="protein sequence ID" value="HNAJ_0000456901-mRNA-1"/>
    <property type="gene ID" value="HNAJ_0000456901"/>
</dbReference>
<evidence type="ECO:0000259" key="6">
    <source>
        <dbReference type="Pfam" id="PF00004"/>
    </source>
</evidence>
<dbReference type="PANTHER" id="PTHR45644">
    <property type="entry name" value="AAA ATPASE, PUTATIVE (AFU_ORTHOLOGUE AFUA_2G12920)-RELATED-RELATED"/>
    <property type="match status" value="1"/>
</dbReference>
<dbReference type="Gene3D" id="1.10.8.60">
    <property type="match status" value="1"/>
</dbReference>